<dbReference type="RefSeq" id="WP_252796651.1">
    <property type="nucleotide sequence ID" value="NZ_CP097118.1"/>
</dbReference>
<proteinExistence type="inferred from homology"/>
<keyword evidence="15 19" id="KW-0472">Membrane</keyword>
<keyword evidence="11 18" id="KW-0812">Transmembrane</keyword>
<evidence type="ECO:0000256" key="17">
    <source>
        <dbReference type="ARBA" id="ARBA00023264"/>
    </source>
</evidence>
<feature type="transmembrane region" description="Helical" evidence="19">
    <location>
        <begin position="107"/>
        <end position="126"/>
    </location>
</feature>
<evidence type="ECO:0000256" key="10">
    <source>
        <dbReference type="ARBA" id="ARBA00022679"/>
    </source>
</evidence>
<comment type="pathway">
    <text evidence="4">Lipid metabolism.</text>
</comment>
<dbReference type="Proteomes" id="UP001057025">
    <property type="component" value="Chromosome"/>
</dbReference>
<comment type="pathway">
    <text evidence="3 18">Phospholipid metabolism; CDP-diacylglycerol biosynthesis; CDP-diacylglycerol from sn-glycerol 3-phosphate: step 3/3.</text>
</comment>
<evidence type="ECO:0000256" key="16">
    <source>
        <dbReference type="ARBA" id="ARBA00023209"/>
    </source>
</evidence>
<dbReference type="PANTHER" id="PTHR46382:SF1">
    <property type="entry name" value="PHOSPHATIDATE CYTIDYLYLTRANSFERASE"/>
    <property type="match status" value="1"/>
</dbReference>
<keyword evidence="14" id="KW-0443">Lipid metabolism</keyword>
<dbReference type="PANTHER" id="PTHR46382">
    <property type="entry name" value="PHOSPHATIDATE CYTIDYLYLTRANSFERASE"/>
    <property type="match status" value="1"/>
</dbReference>
<keyword evidence="21" id="KW-1185">Reference proteome</keyword>
<evidence type="ECO:0000256" key="9">
    <source>
        <dbReference type="ARBA" id="ARBA00022516"/>
    </source>
</evidence>
<keyword evidence="12 18" id="KW-0548">Nucleotidyltransferase</keyword>
<evidence type="ECO:0000256" key="4">
    <source>
        <dbReference type="ARBA" id="ARBA00005189"/>
    </source>
</evidence>
<reference evidence="20" key="1">
    <citation type="submission" date="2022-05" db="EMBL/GenBank/DDBJ databases">
        <authorList>
            <person name="Oliphant S.A."/>
            <person name="Watson-Haigh N.S."/>
            <person name="Sumby K.M."/>
            <person name="Gardner J.M."/>
            <person name="Jiranek V."/>
        </authorList>
    </citation>
    <scope>NUCLEOTIDE SEQUENCE</scope>
    <source>
        <strain evidence="20">KI11_C11</strain>
    </source>
</reference>
<evidence type="ECO:0000313" key="20">
    <source>
        <dbReference type="EMBL" id="USS87353.1"/>
    </source>
</evidence>
<feature type="transmembrane region" description="Helical" evidence="19">
    <location>
        <begin position="82"/>
        <end position="100"/>
    </location>
</feature>
<dbReference type="Pfam" id="PF01148">
    <property type="entry name" value="CTP_transf_1"/>
    <property type="match status" value="1"/>
</dbReference>
<evidence type="ECO:0000256" key="5">
    <source>
        <dbReference type="ARBA" id="ARBA00010185"/>
    </source>
</evidence>
<organism evidence="20 21">
    <name type="scientific">Fructilactobacillus hinvesii</name>
    <dbReference type="NCBI Taxonomy" id="2940300"/>
    <lineage>
        <taxon>Bacteria</taxon>
        <taxon>Bacillati</taxon>
        <taxon>Bacillota</taxon>
        <taxon>Bacilli</taxon>
        <taxon>Lactobacillales</taxon>
        <taxon>Lactobacillaceae</taxon>
        <taxon>Fructilactobacillus</taxon>
    </lineage>
</organism>
<protein>
    <recommendedName>
        <fullName evidence="7 18">Phosphatidate cytidylyltransferase</fullName>
        <ecNumber evidence="6 18">2.7.7.41</ecNumber>
    </recommendedName>
</protein>
<evidence type="ECO:0000256" key="8">
    <source>
        <dbReference type="ARBA" id="ARBA00022475"/>
    </source>
</evidence>
<keyword evidence="17" id="KW-1208">Phospholipid metabolism</keyword>
<dbReference type="PROSITE" id="PS01315">
    <property type="entry name" value="CDS"/>
    <property type="match status" value="1"/>
</dbReference>
<comment type="catalytic activity">
    <reaction evidence="1 18">
        <text>a 1,2-diacyl-sn-glycero-3-phosphate + CTP + H(+) = a CDP-1,2-diacyl-sn-glycerol + diphosphate</text>
        <dbReference type="Rhea" id="RHEA:16229"/>
        <dbReference type="ChEBI" id="CHEBI:15378"/>
        <dbReference type="ChEBI" id="CHEBI:33019"/>
        <dbReference type="ChEBI" id="CHEBI:37563"/>
        <dbReference type="ChEBI" id="CHEBI:58332"/>
        <dbReference type="ChEBI" id="CHEBI:58608"/>
        <dbReference type="EC" id="2.7.7.41"/>
    </reaction>
</comment>
<gene>
    <name evidence="20" type="ORF">M3M39_04320</name>
</gene>
<keyword evidence="16" id="KW-0594">Phospholipid biosynthesis</keyword>
<accession>A0ABY5BQH1</accession>
<comment type="similarity">
    <text evidence="5 18">Belongs to the CDS family.</text>
</comment>
<evidence type="ECO:0000256" key="6">
    <source>
        <dbReference type="ARBA" id="ARBA00012487"/>
    </source>
</evidence>
<dbReference type="InterPro" id="IPR000374">
    <property type="entry name" value="PC_trans"/>
</dbReference>
<dbReference type="EMBL" id="CP097118">
    <property type="protein sequence ID" value="USS87353.1"/>
    <property type="molecule type" value="Genomic_DNA"/>
</dbReference>
<evidence type="ECO:0000256" key="15">
    <source>
        <dbReference type="ARBA" id="ARBA00023136"/>
    </source>
</evidence>
<evidence type="ECO:0000256" key="13">
    <source>
        <dbReference type="ARBA" id="ARBA00022989"/>
    </source>
</evidence>
<evidence type="ECO:0000313" key="21">
    <source>
        <dbReference type="Proteomes" id="UP001057025"/>
    </source>
</evidence>
<sequence>MKQRIITAVVALAIFIPIIVLGGWLVQLAAVALALVAMAEVFIMKRQLIISVEALISFVGVASLVLPNLITGWLPGHISPTFAFYGLVLLLLLCTVFFNKSFNFDDAGVYTLAMLYIGFGFHYFVIARYDGLATLFYALLIVWCTDTGAYFIGKYMGKHKLAPHVSPNKTWEGSVGGVVVATVICTIFVAFFPVSHASLVTMVILTIILSIAGQLGDLVESALKRYYGVKDSGKILPGHGGILDRFDSLLFVLPLLHLLAIV</sequence>
<name>A0ABY5BQH1_9LACO</name>
<dbReference type="EC" id="2.7.7.41" evidence="6 18"/>
<comment type="subcellular location">
    <subcellularLocation>
        <location evidence="2">Cell membrane</location>
        <topology evidence="2">Multi-pass membrane protein</topology>
    </subcellularLocation>
</comment>
<keyword evidence="10 18" id="KW-0808">Transferase</keyword>
<keyword evidence="9" id="KW-0444">Lipid biosynthesis</keyword>
<evidence type="ECO:0000256" key="11">
    <source>
        <dbReference type="ARBA" id="ARBA00022692"/>
    </source>
</evidence>
<evidence type="ECO:0000256" key="12">
    <source>
        <dbReference type="ARBA" id="ARBA00022695"/>
    </source>
</evidence>
<evidence type="ECO:0000256" key="19">
    <source>
        <dbReference type="SAM" id="Phobius"/>
    </source>
</evidence>
<feature type="transmembrane region" description="Helical" evidence="19">
    <location>
        <begin position="173"/>
        <end position="192"/>
    </location>
</feature>
<evidence type="ECO:0000256" key="2">
    <source>
        <dbReference type="ARBA" id="ARBA00004651"/>
    </source>
</evidence>
<evidence type="ECO:0000256" key="14">
    <source>
        <dbReference type="ARBA" id="ARBA00023098"/>
    </source>
</evidence>
<dbReference type="GO" id="GO:0016779">
    <property type="term" value="F:nucleotidyltransferase activity"/>
    <property type="evidence" value="ECO:0007669"/>
    <property type="project" value="UniProtKB-KW"/>
</dbReference>
<keyword evidence="13 19" id="KW-1133">Transmembrane helix</keyword>
<feature type="transmembrane region" description="Helical" evidence="19">
    <location>
        <begin position="48"/>
        <end position="70"/>
    </location>
</feature>
<evidence type="ECO:0000256" key="1">
    <source>
        <dbReference type="ARBA" id="ARBA00001698"/>
    </source>
</evidence>
<evidence type="ECO:0000256" key="7">
    <source>
        <dbReference type="ARBA" id="ARBA00019373"/>
    </source>
</evidence>
<evidence type="ECO:0000256" key="3">
    <source>
        <dbReference type="ARBA" id="ARBA00005119"/>
    </source>
</evidence>
<keyword evidence="8" id="KW-1003">Cell membrane</keyword>
<feature type="transmembrane region" description="Helical" evidence="19">
    <location>
        <begin position="132"/>
        <end position="152"/>
    </location>
</feature>
<evidence type="ECO:0000256" key="18">
    <source>
        <dbReference type="RuleBase" id="RU003938"/>
    </source>
</evidence>
<feature type="transmembrane region" description="Helical" evidence="19">
    <location>
        <begin position="6"/>
        <end position="36"/>
    </location>
</feature>
<feature type="transmembrane region" description="Helical" evidence="19">
    <location>
        <begin position="198"/>
        <end position="216"/>
    </location>
</feature>